<dbReference type="STRING" id="1291379.TPE_1838"/>
<organism evidence="1 2">
    <name type="scientific">Treponema pedis str. T A4</name>
    <dbReference type="NCBI Taxonomy" id="1291379"/>
    <lineage>
        <taxon>Bacteria</taxon>
        <taxon>Pseudomonadati</taxon>
        <taxon>Spirochaetota</taxon>
        <taxon>Spirochaetia</taxon>
        <taxon>Spirochaetales</taxon>
        <taxon>Treponemataceae</taxon>
        <taxon>Treponema</taxon>
    </lineage>
</organism>
<dbReference type="KEGG" id="tped:TPE_1838"/>
<dbReference type="Proteomes" id="UP000015620">
    <property type="component" value="Chromosome"/>
</dbReference>
<protein>
    <submittedName>
        <fullName evidence="1">Uncharacterized protein</fullName>
    </submittedName>
</protein>
<keyword evidence="2" id="KW-1185">Reference proteome</keyword>
<sequence length="152" mass="18036">MYLSLLNGIIIDDSKPKDYSETYLSISTERIKDAFNFVKKNSVNYADRIEKRYISISNEVKILNQKYKMNPLVSFLPLKETKINNIKVCKFFDLNRFPSLLPKTFDKKTYDFVESVTGKTLNRRCTYIPFPLIHNWAEKNISFRRDKFSVLR</sequence>
<dbReference type="EMBL" id="CP004120">
    <property type="protein sequence ID" value="AGT44312.1"/>
    <property type="molecule type" value="Genomic_DNA"/>
</dbReference>
<reference evidence="1 2" key="1">
    <citation type="journal article" date="2013" name="PLoS ONE">
        <title>Genome-Wide Relatedness of Treponema pedis, from Gingiva and Necrotic Skin Lesions of Pigs, with the Human Oral Pathogen Treponema denticola.</title>
        <authorList>
            <person name="Svartstrom O."/>
            <person name="Mushtaq M."/>
            <person name="Pringle M."/>
            <person name="Segerman B."/>
        </authorList>
    </citation>
    <scope>NUCLEOTIDE SEQUENCE [LARGE SCALE GENOMIC DNA]</scope>
    <source>
        <strain evidence="1">T A4</strain>
    </source>
</reference>
<dbReference type="HOGENOM" id="CLU_1721551_0_0_12"/>
<evidence type="ECO:0000313" key="1">
    <source>
        <dbReference type="EMBL" id="AGT44312.1"/>
    </source>
</evidence>
<proteinExistence type="predicted"/>
<evidence type="ECO:0000313" key="2">
    <source>
        <dbReference type="Proteomes" id="UP000015620"/>
    </source>
</evidence>
<dbReference type="AlphaFoldDB" id="S5ZNW7"/>
<gene>
    <name evidence="1" type="ORF">TPE_1838</name>
</gene>
<dbReference type="PATRIC" id="fig|1291379.3.peg.1812"/>
<accession>S5ZNW7</accession>
<name>S5ZNW7_9SPIR</name>